<sequence>MRVSLGTWPALLPEWPEGIVTAHLAQHNKHWRLSGRGIGGPLIEIHGDWVAHGEEERGNISRHPLESNWLAQVDFGGLMLRLIECSKEANYGVNDTTGFQPPQIVDPLMCKGGDTCPDGCNTMCHVMSRSWPRARASTVTAYGDRLPTVSASQALDELGDDASNHVSTGLEDLDHALLGAASVDSQETTQKGGVQRGQVTEIWGPPGTGKTALGLQLTANALCSGDAVVWVDCFQAVQHDRLKAVLETEKKSRKVNSPEGSNAQEVDGSDASRFYHYSCLTLPHFVALISRPTAKSIPANSSLVIISSLSALVNSALPKSHDGKAVSKLGKGPSPSTKRMQALQSIMNALHKLAATRNCAVVILSQCATKMHSERGATLTAAVNATVWEQGVSTRLVMFRDWVWQQNRLASVFLAGLQKVDGRASQETVENVVAFKVERVC</sequence>
<organism evidence="1 2">
    <name type="scientific">Fusarium decemcellulare</name>
    <dbReference type="NCBI Taxonomy" id="57161"/>
    <lineage>
        <taxon>Eukaryota</taxon>
        <taxon>Fungi</taxon>
        <taxon>Dikarya</taxon>
        <taxon>Ascomycota</taxon>
        <taxon>Pezizomycotina</taxon>
        <taxon>Sordariomycetes</taxon>
        <taxon>Hypocreomycetidae</taxon>
        <taxon>Hypocreales</taxon>
        <taxon>Nectriaceae</taxon>
        <taxon>Fusarium</taxon>
        <taxon>Fusarium decemcellulare species complex</taxon>
    </lineage>
</organism>
<name>A0ACC1RKL1_9HYPO</name>
<evidence type="ECO:0000313" key="2">
    <source>
        <dbReference type="Proteomes" id="UP001148629"/>
    </source>
</evidence>
<reference evidence="1" key="1">
    <citation type="submission" date="2022-08" db="EMBL/GenBank/DDBJ databases">
        <title>Genome Sequence of Fusarium decemcellulare.</title>
        <authorList>
            <person name="Buettner E."/>
        </authorList>
    </citation>
    <scope>NUCLEOTIDE SEQUENCE</scope>
    <source>
        <strain evidence="1">Babe19</strain>
    </source>
</reference>
<dbReference type="EMBL" id="JANRMS010002733">
    <property type="protein sequence ID" value="KAJ3521172.1"/>
    <property type="molecule type" value="Genomic_DNA"/>
</dbReference>
<evidence type="ECO:0000313" key="1">
    <source>
        <dbReference type="EMBL" id="KAJ3521172.1"/>
    </source>
</evidence>
<comment type="caution">
    <text evidence="1">The sequence shown here is derived from an EMBL/GenBank/DDBJ whole genome shotgun (WGS) entry which is preliminary data.</text>
</comment>
<proteinExistence type="predicted"/>
<keyword evidence="2" id="KW-1185">Reference proteome</keyword>
<protein>
    <submittedName>
        <fullName evidence="1">Uncharacterized protein</fullName>
    </submittedName>
</protein>
<dbReference type="Proteomes" id="UP001148629">
    <property type="component" value="Unassembled WGS sequence"/>
</dbReference>
<accession>A0ACC1RKL1</accession>
<gene>
    <name evidence="1" type="ORF">NM208_g13414</name>
</gene>